<evidence type="ECO:0000256" key="1">
    <source>
        <dbReference type="SAM" id="SignalP"/>
    </source>
</evidence>
<accession>A0ABQ3B2V1</accession>
<proteinExistence type="predicted"/>
<name>A0ABQ3B2V1_9GAMM</name>
<keyword evidence="3" id="KW-1185">Reference proteome</keyword>
<sequence length="166" mass="18686">MRGTKTILSLALMAFTGTAFSDDAYHAYFMDTFAAYGESVERCQALRDDAGAPPQELVEEIKGKDSHHLRVFLIYHEFARQDECTAEETAAMLYALGALPKVDDVPPETRQAVEALSENMFSGERLEMEMRYRDLPSGFREKLEAESWFHTPFSAFEVLEAAEAAD</sequence>
<reference evidence="3" key="1">
    <citation type="journal article" date="2019" name="Int. J. Syst. Evol. Microbiol.">
        <title>The Global Catalogue of Microorganisms (GCM) 10K type strain sequencing project: providing services to taxonomists for standard genome sequencing and annotation.</title>
        <authorList>
            <consortium name="The Broad Institute Genomics Platform"/>
            <consortium name="The Broad Institute Genome Sequencing Center for Infectious Disease"/>
            <person name="Wu L."/>
            <person name="Ma J."/>
        </authorList>
    </citation>
    <scope>NUCLEOTIDE SEQUENCE [LARGE SCALE GENOMIC DNA]</scope>
    <source>
        <strain evidence="3">KCTC 22280</strain>
    </source>
</reference>
<dbReference type="EMBL" id="BMXV01000005">
    <property type="protein sequence ID" value="GGY76266.1"/>
    <property type="molecule type" value="Genomic_DNA"/>
</dbReference>
<feature type="signal peptide" evidence="1">
    <location>
        <begin position="1"/>
        <end position="21"/>
    </location>
</feature>
<gene>
    <name evidence="2" type="ORF">GCM10007071_24610</name>
</gene>
<keyword evidence="1" id="KW-0732">Signal</keyword>
<evidence type="ECO:0000313" key="3">
    <source>
        <dbReference type="Proteomes" id="UP000601597"/>
    </source>
</evidence>
<organism evidence="2 3">
    <name type="scientific">Marinobacter zhanjiangensis</name>
    <dbReference type="NCBI Taxonomy" id="578215"/>
    <lineage>
        <taxon>Bacteria</taxon>
        <taxon>Pseudomonadati</taxon>
        <taxon>Pseudomonadota</taxon>
        <taxon>Gammaproteobacteria</taxon>
        <taxon>Pseudomonadales</taxon>
        <taxon>Marinobacteraceae</taxon>
        <taxon>Marinobacter</taxon>
    </lineage>
</organism>
<dbReference type="Proteomes" id="UP000601597">
    <property type="component" value="Unassembled WGS sequence"/>
</dbReference>
<comment type="caution">
    <text evidence="2">The sequence shown here is derived from an EMBL/GenBank/DDBJ whole genome shotgun (WGS) entry which is preliminary data.</text>
</comment>
<evidence type="ECO:0000313" key="2">
    <source>
        <dbReference type="EMBL" id="GGY76266.1"/>
    </source>
</evidence>
<protein>
    <submittedName>
        <fullName evidence="2">Uncharacterized protein</fullName>
    </submittedName>
</protein>
<feature type="chain" id="PRO_5046849624" evidence="1">
    <location>
        <begin position="22"/>
        <end position="166"/>
    </location>
</feature>
<dbReference type="RefSeq" id="WP_189576828.1">
    <property type="nucleotide sequence ID" value="NZ_BMXV01000005.1"/>
</dbReference>